<dbReference type="EMBL" id="BGPR01061252">
    <property type="protein sequence ID" value="GBO36960.1"/>
    <property type="molecule type" value="Genomic_DNA"/>
</dbReference>
<reference evidence="1 2" key="1">
    <citation type="journal article" date="2019" name="Sci. Rep.">
        <title>Orb-weaving spider Araneus ventricosus genome elucidates the spidroin gene catalogue.</title>
        <authorList>
            <person name="Kono N."/>
            <person name="Nakamura H."/>
            <person name="Ohtoshi R."/>
            <person name="Moran D.A.P."/>
            <person name="Shinohara A."/>
            <person name="Yoshida Y."/>
            <person name="Fujiwara M."/>
            <person name="Mori M."/>
            <person name="Tomita M."/>
            <person name="Arakawa K."/>
        </authorList>
    </citation>
    <scope>NUCLEOTIDE SEQUENCE [LARGE SCALE GENOMIC DNA]</scope>
</reference>
<evidence type="ECO:0000313" key="1">
    <source>
        <dbReference type="EMBL" id="GBO36960.1"/>
    </source>
</evidence>
<gene>
    <name evidence="1" type="ORF">AVEN_197829_1</name>
</gene>
<comment type="caution">
    <text evidence="1">The sequence shown here is derived from an EMBL/GenBank/DDBJ whole genome shotgun (WGS) entry which is preliminary data.</text>
</comment>
<organism evidence="1 2">
    <name type="scientific">Araneus ventricosus</name>
    <name type="common">Orbweaver spider</name>
    <name type="synonym">Epeira ventricosa</name>
    <dbReference type="NCBI Taxonomy" id="182803"/>
    <lineage>
        <taxon>Eukaryota</taxon>
        <taxon>Metazoa</taxon>
        <taxon>Ecdysozoa</taxon>
        <taxon>Arthropoda</taxon>
        <taxon>Chelicerata</taxon>
        <taxon>Arachnida</taxon>
        <taxon>Araneae</taxon>
        <taxon>Araneomorphae</taxon>
        <taxon>Entelegynae</taxon>
        <taxon>Araneoidea</taxon>
        <taxon>Araneidae</taxon>
        <taxon>Araneus</taxon>
    </lineage>
</organism>
<evidence type="ECO:0000313" key="2">
    <source>
        <dbReference type="Proteomes" id="UP000499080"/>
    </source>
</evidence>
<dbReference type="AlphaFoldDB" id="A0A4Y2WKN3"/>
<dbReference type="Proteomes" id="UP000499080">
    <property type="component" value="Unassembled WGS sequence"/>
</dbReference>
<sequence length="108" mass="12521">MLFLYQKKLLPIASSVRKRVECLFQEQADYQWYSDLFETHSRMGDWFGLVEFTGAQKPFLIMLRQTYGLGDPNADHVYDRNVLLLTLSDREGEAISKGPFLNAVDSRL</sequence>
<accession>A0A4Y2WKN3</accession>
<name>A0A4Y2WKN3_ARAVE</name>
<proteinExistence type="predicted"/>
<keyword evidence="2" id="KW-1185">Reference proteome</keyword>
<protein>
    <submittedName>
        <fullName evidence="1">Uncharacterized protein</fullName>
    </submittedName>
</protein>